<proteinExistence type="predicted"/>
<sequence length="260" mass="30219">MSKPQTIFKRYEKKYLLSRGQYDALRPLLQEKMTQDAYGEHTICNLYFDTPEYDLIRTSIEKPVYKEKLRLRSYGVPAANDQVFLELKKKYKGIVYKRRVDLSLQEAADYLRYGKRPLSDSHVFNEIDWFQSMYHATPKVFIAYERSAWHGNEDANLRVTFDQGIRFRETALDLASGDWGQALLEDDRVLMEIKIPGAMPLWMSRMLSELKIYPASFSKYGVCYKAYLLGERLAGRAEVAKPAAFRQDYHYAKQGGGLSA</sequence>
<organism evidence="2 3">
    <name type="scientific">Acidaminobacter hydrogenoformans DSM 2784</name>
    <dbReference type="NCBI Taxonomy" id="1120920"/>
    <lineage>
        <taxon>Bacteria</taxon>
        <taxon>Bacillati</taxon>
        <taxon>Bacillota</taxon>
        <taxon>Clostridia</taxon>
        <taxon>Peptostreptococcales</taxon>
        <taxon>Acidaminobacteraceae</taxon>
        <taxon>Acidaminobacter</taxon>
    </lineage>
</organism>
<dbReference type="STRING" id="1120920.SAMN03080599_01420"/>
<accession>A0A1G5RY38</accession>
<dbReference type="OrthoDB" id="185578at2"/>
<evidence type="ECO:0000313" key="2">
    <source>
        <dbReference type="EMBL" id="SCZ78758.1"/>
    </source>
</evidence>
<feature type="domain" description="VTC" evidence="1">
    <location>
        <begin position="9"/>
        <end position="226"/>
    </location>
</feature>
<dbReference type="AlphaFoldDB" id="A0A1G5RY38"/>
<keyword evidence="3" id="KW-1185">Reference proteome</keyword>
<dbReference type="GO" id="GO:0006799">
    <property type="term" value="P:polyphosphate biosynthetic process"/>
    <property type="evidence" value="ECO:0007669"/>
    <property type="project" value="UniProtKB-ARBA"/>
</dbReference>
<dbReference type="InterPro" id="IPR033469">
    <property type="entry name" value="CYTH-like_dom_sf"/>
</dbReference>
<dbReference type="Gene3D" id="3.20.100.30">
    <property type="entry name" value="VTC, catalytic tunnel domain"/>
    <property type="match status" value="1"/>
</dbReference>
<gene>
    <name evidence="2" type="ORF">SAMN03080599_01420</name>
</gene>
<dbReference type="RefSeq" id="WP_092590198.1">
    <property type="nucleotide sequence ID" value="NZ_FMWL01000005.1"/>
</dbReference>
<dbReference type="InterPro" id="IPR018966">
    <property type="entry name" value="VTC_domain"/>
</dbReference>
<evidence type="ECO:0000259" key="1">
    <source>
        <dbReference type="Pfam" id="PF09359"/>
    </source>
</evidence>
<protein>
    <submittedName>
        <fullName evidence="2">VTC domain-containing protein</fullName>
    </submittedName>
</protein>
<dbReference type="CDD" id="cd07750">
    <property type="entry name" value="PolyPPase_VTC_like"/>
    <property type="match status" value="1"/>
</dbReference>
<reference evidence="2 3" key="1">
    <citation type="submission" date="2016-10" db="EMBL/GenBank/DDBJ databases">
        <authorList>
            <person name="de Groot N.N."/>
        </authorList>
    </citation>
    <scope>NUCLEOTIDE SEQUENCE [LARGE SCALE GENOMIC DNA]</scope>
    <source>
        <strain evidence="2 3">DSM 2784</strain>
    </source>
</reference>
<evidence type="ECO:0000313" key="3">
    <source>
        <dbReference type="Proteomes" id="UP000199208"/>
    </source>
</evidence>
<name>A0A1G5RY38_9FIRM</name>
<dbReference type="SUPFAM" id="SSF55154">
    <property type="entry name" value="CYTH-like phosphatases"/>
    <property type="match status" value="1"/>
</dbReference>
<dbReference type="InterPro" id="IPR042267">
    <property type="entry name" value="VTC_sf"/>
</dbReference>
<dbReference type="Proteomes" id="UP000199208">
    <property type="component" value="Unassembled WGS sequence"/>
</dbReference>
<dbReference type="Pfam" id="PF09359">
    <property type="entry name" value="VTC"/>
    <property type="match status" value="1"/>
</dbReference>
<dbReference type="EMBL" id="FMWL01000005">
    <property type="protein sequence ID" value="SCZ78758.1"/>
    <property type="molecule type" value="Genomic_DNA"/>
</dbReference>